<dbReference type="AlphaFoldDB" id="A0A0F9GMN1"/>
<feature type="transmembrane region" description="Helical" evidence="6">
    <location>
        <begin position="334"/>
        <end position="361"/>
    </location>
</feature>
<keyword evidence="5 6" id="KW-0472">Membrane</keyword>
<dbReference type="PANTHER" id="PTHR47089:SF1">
    <property type="entry name" value="GUANOSINE ABC TRANSPORTER PERMEASE PROTEIN NUPP"/>
    <property type="match status" value="1"/>
</dbReference>
<feature type="transmembrane region" description="Helical" evidence="6">
    <location>
        <begin position="24"/>
        <end position="47"/>
    </location>
</feature>
<feature type="transmembrane region" description="Helical" evidence="6">
    <location>
        <begin position="117"/>
        <end position="141"/>
    </location>
</feature>
<organism evidence="7">
    <name type="scientific">marine sediment metagenome</name>
    <dbReference type="NCBI Taxonomy" id="412755"/>
    <lineage>
        <taxon>unclassified sequences</taxon>
        <taxon>metagenomes</taxon>
        <taxon>ecological metagenomes</taxon>
    </lineage>
</organism>
<evidence type="ECO:0000256" key="5">
    <source>
        <dbReference type="ARBA" id="ARBA00023136"/>
    </source>
</evidence>
<name>A0A0F9GMN1_9ZZZZ</name>
<evidence type="ECO:0000256" key="4">
    <source>
        <dbReference type="ARBA" id="ARBA00022989"/>
    </source>
</evidence>
<feature type="transmembrane region" description="Helical" evidence="6">
    <location>
        <begin position="373"/>
        <end position="394"/>
    </location>
</feature>
<feature type="transmembrane region" description="Helical" evidence="6">
    <location>
        <begin position="71"/>
        <end position="88"/>
    </location>
</feature>
<gene>
    <name evidence="7" type="ORF">LCGC14_2102240</name>
</gene>
<evidence type="ECO:0000256" key="1">
    <source>
        <dbReference type="ARBA" id="ARBA00004651"/>
    </source>
</evidence>
<evidence type="ECO:0008006" key="8">
    <source>
        <dbReference type="Google" id="ProtNLM"/>
    </source>
</evidence>
<feature type="transmembrane region" description="Helical" evidence="6">
    <location>
        <begin position="299"/>
        <end position="322"/>
    </location>
</feature>
<dbReference type="PANTHER" id="PTHR47089">
    <property type="entry name" value="ABC TRANSPORTER, PERMEASE PROTEIN"/>
    <property type="match status" value="1"/>
</dbReference>
<sequence length="404" mass="44378">MVKELEYKKIKTEKKKKIIKYQNYLSYPIGLFLAIIVFSVTLLLLGYDPISALVSIPTGAFGNLTSSSETILRLIPLLLTATAFLIALKARFLNLGVEGQLYIGALLAYLVGARMEIVPSFIAIPVIFIAGFMGGVLWLAIPLIMKTKLGVNEIFPTVVMNFIAIFLIAWLTIGPLKDPNAFNPQTHLLPDSTWLPLIDSDNMLHVGVFLVVIIALFIYLILYKPYRLHVGVFLVVIIALFIYIILYQTYRLHVGVFLVVIIALFIYVILFTTTIGYQIRAVGQNPMAAEHGGINVTRVVITAGLLSGGIAGLVGMMEVFGIHHIAFRGFSPGFGFQGIAVAALGVFHPIGVIFAAFFFAVLQKGGESMQRSAGIPIDIIFIMQAVLVLTVLIVQKWMTTRKSS</sequence>
<evidence type="ECO:0000256" key="3">
    <source>
        <dbReference type="ARBA" id="ARBA00022692"/>
    </source>
</evidence>
<feature type="transmembrane region" description="Helical" evidence="6">
    <location>
        <begin position="230"/>
        <end position="250"/>
    </location>
</feature>
<keyword evidence="4 6" id="KW-1133">Transmembrane helix</keyword>
<comment type="caution">
    <text evidence="7">The sequence shown here is derived from an EMBL/GenBank/DDBJ whole genome shotgun (WGS) entry which is preliminary data.</text>
</comment>
<keyword evidence="2" id="KW-1003">Cell membrane</keyword>
<comment type="subcellular location">
    <subcellularLocation>
        <location evidence="1">Cell membrane</location>
        <topology evidence="1">Multi-pass membrane protein</topology>
    </subcellularLocation>
</comment>
<dbReference type="InterPro" id="IPR001851">
    <property type="entry name" value="ABC_transp_permease"/>
</dbReference>
<dbReference type="Pfam" id="PF02653">
    <property type="entry name" value="BPD_transp_2"/>
    <property type="match status" value="1"/>
</dbReference>
<feature type="transmembrane region" description="Helical" evidence="6">
    <location>
        <begin position="153"/>
        <end position="173"/>
    </location>
</feature>
<reference evidence="7" key="1">
    <citation type="journal article" date="2015" name="Nature">
        <title>Complex archaea that bridge the gap between prokaryotes and eukaryotes.</title>
        <authorList>
            <person name="Spang A."/>
            <person name="Saw J.H."/>
            <person name="Jorgensen S.L."/>
            <person name="Zaremba-Niedzwiedzka K."/>
            <person name="Martijn J."/>
            <person name="Lind A.E."/>
            <person name="van Eijk R."/>
            <person name="Schleper C."/>
            <person name="Guy L."/>
            <person name="Ettema T.J."/>
        </authorList>
    </citation>
    <scope>NUCLEOTIDE SEQUENCE</scope>
</reference>
<feature type="transmembrane region" description="Helical" evidence="6">
    <location>
        <begin position="256"/>
        <end position="279"/>
    </location>
</feature>
<evidence type="ECO:0000256" key="2">
    <source>
        <dbReference type="ARBA" id="ARBA00022475"/>
    </source>
</evidence>
<keyword evidence="3 6" id="KW-0812">Transmembrane</keyword>
<evidence type="ECO:0000256" key="6">
    <source>
        <dbReference type="SAM" id="Phobius"/>
    </source>
</evidence>
<accession>A0A0F9GMN1</accession>
<dbReference type="EMBL" id="LAZR01025820">
    <property type="protein sequence ID" value="KKL70705.1"/>
    <property type="molecule type" value="Genomic_DNA"/>
</dbReference>
<protein>
    <recommendedName>
        <fullName evidence="8">ABC transporter permease</fullName>
    </recommendedName>
</protein>
<dbReference type="GO" id="GO:0022857">
    <property type="term" value="F:transmembrane transporter activity"/>
    <property type="evidence" value="ECO:0007669"/>
    <property type="project" value="InterPro"/>
</dbReference>
<feature type="transmembrane region" description="Helical" evidence="6">
    <location>
        <begin position="203"/>
        <end position="223"/>
    </location>
</feature>
<dbReference type="GO" id="GO:0005886">
    <property type="term" value="C:plasma membrane"/>
    <property type="evidence" value="ECO:0007669"/>
    <property type="project" value="UniProtKB-SubCell"/>
</dbReference>
<evidence type="ECO:0000313" key="7">
    <source>
        <dbReference type="EMBL" id="KKL70705.1"/>
    </source>
</evidence>
<proteinExistence type="predicted"/>
<dbReference type="CDD" id="cd06580">
    <property type="entry name" value="TM_PBP1_transp_TpRbsC_like"/>
    <property type="match status" value="1"/>
</dbReference>